<dbReference type="STRING" id="694327.DFW101_1072"/>
<dbReference type="Proteomes" id="UP000004662">
    <property type="component" value="Chromosome"/>
</dbReference>
<accession>G7Q667</accession>
<dbReference type="eggNOG" id="ENOG50318QX">
    <property type="taxonomic scope" value="Bacteria"/>
</dbReference>
<evidence type="ECO:0000313" key="1">
    <source>
        <dbReference type="EMBL" id="EHJ47083.1"/>
    </source>
</evidence>
<evidence type="ECO:0000313" key="2">
    <source>
        <dbReference type="Proteomes" id="UP000004662"/>
    </source>
</evidence>
<gene>
    <name evidence="1" type="ORF">DFW101_1072</name>
</gene>
<dbReference type="OrthoDB" id="9849255at2"/>
<dbReference type="RefSeq" id="WP_009180497.1">
    <property type="nucleotide sequence ID" value="NZ_CM001368.1"/>
</dbReference>
<proteinExistence type="predicted"/>
<reference evidence="2" key="1">
    <citation type="journal article" date="2015" name="Genome Announc.">
        <title>High-Quality Draft Genome Sequence of Desulfovibrio carbinoliphilus FW-101-2B, an Organic Acid-Oxidizing Sulfate-Reducing Bacterium Isolated from Uranium(VI)-Contaminated Groundwater.</title>
        <authorList>
            <person name="Ramsay B.D."/>
            <person name="Hwang C."/>
            <person name="Woo H.L."/>
            <person name="Carroll S.L."/>
            <person name="Lucas S."/>
            <person name="Han J."/>
            <person name="Lapidus A.L."/>
            <person name="Cheng J.F."/>
            <person name="Goodwin L.A."/>
            <person name="Pitluck S."/>
            <person name="Peters L."/>
            <person name="Chertkov O."/>
            <person name="Held B."/>
            <person name="Detter J.C."/>
            <person name="Han C.S."/>
            <person name="Tapia R."/>
            <person name="Land M.L."/>
            <person name="Hauser L.J."/>
            <person name="Kyrpides N.C."/>
            <person name="Ivanova N.N."/>
            <person name="Mikhailova N."/>
            <person name="Pagani I."/>
            <person name="Woyke T."/>
            <person name="Arkin A.P."/>
            <person name="Dehal P."/>
            <person name="Chivian D."/>
            <person name="Criddle C.S."/>
            <person name="Wu W."/>
            <person name="Chakraborty R."/>
            <person name="Hazen T.C."/>
            <person name="Fields M.W."/>
        </authorList>
    </citation>
    <scope>NUCLEOTIDE SEQUENCE [LARGE SCALE GENOMIC DNA]</scope>
    <source>
        <strain evidence="2">FW-101-2B</strain>
    </source>
</reference>
<dbReference type="AlphaFoldDB" id="G7Q667"/>
<sequence>MAKNALRTVIDIFKSDQPEPLPLAWKLRRMSDAGPDSGAKIAAAKKRLFNAYDAYQKEVQAAVDEAKGLFKHDGCTVSDTADLMRSEIEKSIECYQNQTWQAWVGIDHGLEALRYYMGLIVNQTTREVRS</sequence>
<protein>
    <submittedName>
        <fullName evidence="1">Uncharacterized protein</fullName>
    </submittedName>
</protein>
<keyword evidence="2" id="KW-1185">Reference proteome</keyword>
<name>G7Q667_9BACT</name>
<dbReference type="HOGENOM" id="CLU_145930_0_0_7"/>
<dbReference type="EMBL" id="CM001368">
    <property type="protein sequence ID" value="EHJ47083.1"/>
    <property type="molecule type" value="Genomic_DNA"/>
</dbReference>
<organism evidence="1 2">
    <name type="scientific">Solidesulfovibrio carbinoliphilus subsp. oakridgensis</name>
    <dbReference type="NCBI Taxonomy" id="694327"/>
    <lineage>
        <taxon>Bacteria</taxon>
        <taxon>Pseudomonadati</taxon>
        <taxon>Thermodesulfobacteriota</taxon>
        <taxon>Desulfovibrionia</taxon>
        <taxon>Desulfovibrionales</taxon>
        <taxon>Desulfovibrionaceae</taxon>
        <taxon>Solidesulfovibrio</taxon>
    </lineage>
</organism>